<dbReference type="SUPFAM" id="SSF48452">
    <property type="entry name" value="TPR-like"/>
    <property type="match status" value="1"/>
</dbReference>
<keyword evidence="3" id="KW-1185">Reference proteome</keyword>
<feature type="coiled-coil region" evidence="1">
    <location>
        <begin position="16"/>
        <end position="43"/>
    </location>
</feature>
<evidence type="ECO:0000313" key="2">
    <source>
        <dbReference type="EMBL" id="CAF9917162.1"/>
    </source>
</evidence>
<accession>A0A8H3F6Y3</accession>
<dbReference type="AlphaFoldDB" id="A0A8H3F6Y3"/>
<evidence type="ECO:0000313" key="3">
    <source>
        <dbReference type="Proteomes" id="UP000664521"/>
    </source>
</evidence>
<reference evidence="2" key="1">
    <citation type="submission" date="2021-03" db="EMBL/GenBank/DDBJ databases">
        <authorList>
            <person name="Tagirdzhanova G."/>
        </authorList>
    </citation>
    <scope>NUCLEOTIDE SEQUENCE</scope>
</reference>
<protein>
    <submittedName>
        <fullName evidence="2">Uncharacterized protein</fullName>
    </submittedName>
</protein>
<dbReference type="Proteomes" id="UP000664521">
    <property type="component" value="Unassembled WGS sequence"/>
</dbReference>
<organism evidence="2 3">
    <name type="scientific">Heterodermia speciosa</name>
    <dbReference type="NCBI Taxonomy" id="116794"/>
    <lineage>
        <taxon>Eukaryota</taxon>
        <taxon>Fungi</taxon>
        <taxon>Dikarya</taxon>
        <taxon>Ascomycota</taxon>
        <taxon>Pezizomycotina</taxon>
        <taxon>Lecanoromycetes</taxon>
        <taxon>OSLEUM clade</taxon>
        <taxon>Lecanoromycetidae</taxon>
        <taxon>Caliciales</taxon>
        <taxon>Physciaceae</taxon>
        <taxon>Heterodermia</taxon>
    </lineage>
</organism>
<proteinExistence type="predicted"/>
<gene>
    <name evidence="2" type="ORF">HETSPECPRED_003157</name>
</gene>
<sequence length="244" mass="27234">MSSFTVPCDMASSTQASDLTTIQQELLDERDRLKNQLAYYKSAVDALTLQNERYAEMLQTGVVTLANQSPASKTPDVHWVAGNFLYRPSVDHYLKDSIDAYQGNSAQRAIAFLTLKINTTLLTDPQRVNAQLLLAAMMRASATNRDSEQTVEKALAIADDALAIAEKMRDHAWVCKAHFHRGLCYLHLNRFADAKWSLILASGAPEYSELAALQCEHIQLILDGLTGDRSRMHLESFMHENSDS</sequence>
<comment type="caution">
    <text evidence="2">The sequence shown here is derived from an EMBL/GenBank/DDBJ whole genome shotgun (WGS) entry which is preliminary data.</text>
</comment>
<dbReference type="OrthoDB" id="3928392at2759"/>
<keyword evidence="1" id="KW-0175">Coiled coil</keyword>
<dbReference type="InterPro" id="IPR011990">
    <property type="entry name" value="TPR-like_helical_dom_sf"/>
</dbReference>
<dbReference type="EMBL" id="CAJPDS010000019">
    <property type="protein sequence ID" value="CAF9917162.1"/>
    <property type="molecule type" value="Genomic_DNA"/>
</dbReference>
<evidence type="ECO:0000256" key="1">
    <source>
        <dbReference type="SAM" id="Coils"/>
    </source>
</evidence>
<name>A0A8H3F6Y3_9LECA</name>
<dbReference type="Gene3D" id="1.25.40.10">
    <property type="entry name" value="Tetratricopeptide repeat domain"/>
    <property type="match status" value="1"/>
</dbReference>